<feature type="region of interest" description="Disordered" evidence="1">
    <location>
        <begin position="1"/>
        <end position="193"/>
    </location>
</feature>
<proteinExistence type="predicted"/>
<gene>
    <name evidence="2" type="ORF">PLEPLA_LOCUS32819</name>
</gene>
<organism evidence="2 3">
    <name type="scientific">Pleuronectes platessa</name>
    <name type="common">European plaice</name>
    <dbReference type="NCBI Taxonomy" id="8262"/>
    <lineage>
        <taxon>Eukaryota</taxon>
        <taxon>Metazoa</taxon>
        <taxon>Chordata</taxon>
        <taxon>Craniata</taxon>
        <taxon>Vertebrata</taxon>
        <taxon>Euteleostomi</taxon>
        <taxon>Actinopterygii</taxon>
        <taxon>Neopterygii</taxon>
        <taxon>Teleostei</taxon>
        <taxon>Neoteleostei</taxon>
        <taxon>Acanthomorphata</taxon>
        <taxon>Carangaria</taxon>
        <taxon>Pleuronectiformes</taxon>
        <taxon>Pleuronectoidei</taxon>
        <taxon>Pleuronectidae</taxon>
        <taxon>Pleuronectes</taxon>
    </lineage>
</organism>
<sequence>MLRVDEQEGSRACCHEREEGRREEGLTEPKPGRAGGRRCDRSLCDCLGWDQGSQRGIMDRTGQDRSGQDRTGQDRTGQDRRSGQDRSGQVRTGQDRTGQDSQDRLGQDRTGQDRTGQDRTVQDRLGQQTGNQDGRRDSSPKVKPESLDHHLVAAMRAKQAGATANQEHVLPAPWSGPGHSSPPSHGRLHVFTY</sequence>
<evidence type="ECO:0000313" key="2">
    <source>
        <dbReference type="EMBL" id="CAB1445088.1"/>
    </source>
</evidence>
<feature type="compositionally biased region" description="Basic and acidic residues" evidence="1">
    <location>
        <begin position="93"/>
        <end position="122"/>
    </location>
</feature>
<dbReference type="Proteomes" id="UP001153269">
    <property type="component" value="Unassembled WGS sequence"/>
</dbReference>
<protein>
    <submittedName>
        <fullName evidence="2">Uncharacterized protein</fullName>
    </submittedName>
</protein>
<comment type="caution">
    <text evidence="2">The sequence shown here is derived from an EMBL/GenBank/DDBJ whole genome shotgun (WGS) entry which is preliminary data.</text>
</comment>
<feature type="compositionally biased region" description="Basic and acidic residues" evidence="1">
    <location>
        <begin position="133"/>
        <end position="151"/>
    </location>
</feature>
<feature type="compositionally biased region" description="Basic and acidic residues" evidence="1">
    <location>
        <begin position="57"/>
        <end position="84"/>
    </location>
</feature>
<name>A0A9N7VAS5_PLEPL</name>
<evidence type="ECO:0000313" key="3">
    <source>
        <dbReference type="Proteomes" id="UP001153269"/>
    </source>
</evidence>
<dbReference type="AlphaFoldDB" id="A0A9N7VAS5"/>
<evidence type="ECO:0000256" key="1">
    <source>
        <dbReference type="SAM" id="MobiDB-lite"/>
    </source>
</evidence>
<dbReference type="EMBL" id="CADEAL010003557">
    <property type="protein sequence ID" value="CAB1445088.1"/>
    <property type="molecule type" value="Genomic_DNA"/>
</dbReference>
<accession>A0A9N7VAS5</accession>
<feature type="compositionally biased region" description="Basic and acidic residues" evidence="1">
    <location>
        <begin position="1"/>
        <end position="43"/>
    </location>
</feature>
<feature type="compositionally biased region" description="Low complexity" evidence="1">
    <location>
        <begin position="175"/>
        <end position="185"/>
    </location>
</feature>
<keyword evidence="3" id="KW-1185">Reference proteome</keyword>
<reference evidence="2" key="1">
    <citation type="submission" date="2020-03" db="EMBL/GenBank/DDBJ databases">
        <authorList>
            <person name="Weist P."/>
        </authorList>
    </citation>
    <scope>NUCLEOTIDE SEQUENCE</scope>
</reference>